<organism evidence="3 4">
    <name type="scientific">Stenomitos frigidus ULC18</name>
    <dbReference type="NCBI Taxonomy" id="2107698"/>
    <lineage>
        <taxon>Bacteria</taxon>
        <taxon>Bacillati</taxon>
        <taxon>Cyanobacteriota</taxon>
        <taxon>Cyanophyceae</taxon>
        <taxon>Leptolyngbyales</taxon>
        <taxon>Leptolyngbyaceae</taxon>
        <taxon>Stenomitos</taxon>
    </lineage>
</organism>
<comment type="caution">
    <text evidence="3">The sequence shown here is derived from an EMBL/GenBank/DDBJ whole genome shotgun (WGS) entry which is preliminary data.</text>
</comment>
<evidence type="ECO:0000313" key="4">
    <source>
        <dbReference type="Proteomes" id="UP000239576"/>
    </source>
</evidence>
<dbReference type="RefSeq" id="WP_106259621.1">
    <property type="nucleotide sequence ID" value="NZ_CAWNSW010000111.1"/>
</dbReference>
<dbReference type="Gene3D" id="3.40.50.2000">
    <property type="entry name" value="Glycogen Phosphorylase B"/>
    <property type="match status" value="2"/>
</dbReference>
<dbReference type="Proteomes" id="UP000239576">
    <property type="component" value="Unassembled WGS sequence"/>
</dbReference>
<dbReference type="EMBL" id="PVWK01000140">
    <property type="protein sequence ID" value="PSB24809.1"/>
    <property type="molecule type" value="Genomic_DNA"/>
</dbReference>
<evidence type="ECO:0000259" key="1">
    <source>
        <dbReference type="Pfam" id="PF00534"/>
    </source>
</evidence>
<dbReference type="PANTHER" id="PTHR12526">
    <property type="entry name" value="GLYCOSYLTRANSFERASE"/>
    <property type="match status" value="1"/>
</dbReference>
<dbReference type="InterPro" id="IPR028098">
    <property type="entry name" value="Glyco_trans_4-like_N"/>
</dbReference>
<dbReference type="AlphaFoldDB" id="A0A2T1DWG2"/>
<evidence type="ECO:0000259" key="2">
    <source>
        <dbReference type="Pfam" id="PF13439"/>
    </source>
</evidence>
<evidence type="ECO:0000313" key="3">
    <source>
        <dbReference type="EMBL" id="PSB24809.1"/>
    </source>
</evidence>
<dbReference type="Pfam" id="PF00534">
    <property type="entry name" value="Glycos_transf_1"/>
    <property type="match status" value="1"/>
</dbReference>
<keyword evidence="4" id="KW-1185">Reference proteome</keyword>
<dbReference type="SUPFAM" id="SSF53756">
    <property type="entry name" value="UDP-Glycosyltransferase/glycogen phosphorylase"/>
    <property type="match status" value="1"/>
</dbReference>
<proteinExistence type="predicted"/>
<dbReference type="OrthoDB" id="9806653at2"/>
<keyword evidence="3" id="KW-0808">Transferase</keyword>
<dbReference type="GO" id="GO:0016757">
    <property type="term" value="F:glycosyltransferase activity"/>
    <property type="evidence" value="ECO:0007669"/>
    <property type="project" value="InterPro"/>
</dbReference>
<sequence length="402" mass="44800">MRCLIIASATVCGGAEAYALAIATAAAQAGWETHAAFPQTEENTSLRQALATSQVFYHPLDIAETLSRGIQAMSDAFLRFTRTRALLLALQPDVVLINLPWADHCLGSLLACGRLQMPTVVMFHLIPPELIPLSRSRLRAYAWMRTRQQQWLTNSKANCNLLAALFQMPTSDIRYIYNGIKLPSTLDCNPSAQATLRQAVRQELGIPANSKVLLTASRLVPQKGYTDLIDAIPTLLEEYPDLRFVWAGEGEQRQELYDRLQKAAIADKVLLLGHRSDLPRLLLAADLFVFPTRFEGHPFALLEAMAYGVPIVTTNASSIPEVMEHQVHGLLCRAGESDELHHSIRWALQHPEQMQRMAQQAKKQVQIFTQTAMIEQTLSLLQKLPSTSQARNHYTAVSESIN</sequence>
<feature type="domain" description="Glycosyltransferase subfamily 4-like N-terminal" evidence="2">
    <location>
        <begin position="13"/>
        <end position="181"/>
    </location>
</feature>
<reference evidence="4" key="1">
    <citation type="submission" date="2018-02" db="EMBL/GenBank/DDBJ databases">
        <authorList>
            <person name="Moore K."/>
            <person name="Momper L."/>
        </authorList>
    </citation>
    <scope>NUCLEOTIDE SEQUENCE [LARGE SCALE GENOMIC DNA]</scope>
    <source>
        <strain evidence="4">ULC18</strain>
    </source>
</reference>
<name>A0A2T1DWG2_9CYAN</name>
<dbReference type="CDD" id="cd03801">
    <property type="entry name" value="GT4_PimA-like"/>
    <property type="match status" value="1"/>
</dbReference>
<reference evidence="3 4" key="2">
    <citation type="submission" date="2018-03" db="EMBL/GenBank/DDBJ databases">
        <title>The ancient ancestry and fast evolution of plastids.</title>
        <authorList>
            <person name="Moore K.R."/>
            <person name="Magnabosco C."/>
            <person name="Momper L."/>
            <person name="Gold D.A."/>
            <person name="Bosak T."/>
            <person name="Fournier G.P."/>
        </authorList>
    </citation>
    <scope>NUCLEOTIDE SEQUENCE [LARGE SCALE GENOMIC DNA]</scope>
    <source>
        <strain evidence="3 4">ULC18</strain>
    </source>
</reference>
<feature type="domain" description="Glycosyl transferase family 1" evidence="1">
    <location>
        <begin position="198"/>
        <end position="364"/>
    </location>
</feature>
<dbReference type="InterPro" id="IPR001296">
    <property type="entry name" value="Glyco_trans_1"/>
</dbReference>
<accession>A0A2T1DWG2</accession>
<protein>
    <submittedName>
        <fullName evidence="3">Glycosyltransferase family 1 protein</fullName>
    </submittedName>
</protein>
<dbReference type="Pfam" id="PF13439">
    <property type="entry name" value="Glyco_transf_4"/>
    <property type="match status" value="1"/>
</dbReference>
<gene>
    <name evidence="3" type="ORF">C7B82_25760</name>
</gene>